<dbReference type="PANTHER" id="PTHR33735:SF23">
    <property type="entry name" value="PTERIN-BINDING DOMAIN-CONTAINING PROTEIN"/>
    <property type="match status" value="1"/>
</dbReference>
<dbReference type="EMBL" id="KI630675">
    <property type="protein sequence ID" value="EYU34576.1"/>
    <property type="molecule type" value="Genomic_DNA"/>
</dbReference>
<dbReference type="eggNOG" id="ENOG502S55U">
    <property type="taxonomic scope" value="Eukaryota"/>
</dbReference>
<name>A0A022R2Y2_ERYGU</name>
<protein>
    <submittedName>
        <fullName evidence="2">Uncharacterized protein</fullName>
    </submittedName>
</protein>
<dbReference type="Proteomes" id="UP000030748">
    <property type="component" value="Unassembled WGS sequence"/>
</dbReference>
<organism evidence="2 3">
    <name type="scientific">Erythranthe guttata</name>
    <name type="common">Yellow monkey flower</name>
    <name type="synonym">Mimulus guttatus</name>
    <dbReference type="NCBI Taxonomy" id="4155"/>
    <lineage>
        <taxon>Eukaryota</taxon>
        <taxon>Viridiplantae</taxon>
        <taxon>Streptophyta</taxon>
        <taxon>Embryophyta</taxon>
        <taxon>Tracheophyta</taxon>
        <taxon>Spermatophyta</taxon>
        <taxon>Magnoliopsida</taxon>
        <taxon>eudicotyledons</taxon>
        <taxon>Gunneridae</taxon>
        <taxon>Pentapetalae</taxon>
        <taxon>asterids</taxon>
        <taxon>lamiids</taxon>
        <taxon>Lamiales</taxon>
        <taxon>Phrymaceae</taxon>
        <taxon>Erythranthe</taxon>
    </lineage>
</organism>
<keyword evidence="3" id="KW-1185">Reference proteome</keyword>
<accession>A0A022R2Y2</accession>
<feature type="coiled-coil region" evidence="1">
    <location>
        <begin position="135"/>
        <end position="221"/>
    </location>
</feature>
<sequence>MYIYIYIYSSHFNNYSQNSKNQKSCSLKSQVQDLRAVTMAVFATKRYSRNSTTIIENPKKIDRPPRLLLTCTAKYGISYRDISISRTIKPKASSSGSPEPSSSSWKKWLMGILFTLILPAAGHKGGLLLGLKGKIDQAIETVEHVTEVVEEMAEKADQIMEEVEAKLPGDSKLKEALDSFEDLAKTAVKEAKKAEDLVHKVKEVEAEIDNALLNCGKDQEQK</sequence>
<keyword evidence="1" id="KW-0175">Coiled coil</keyword>
<evidence type="ECO:0000313" key="3">
    <source>
        <dbReference type="Proteomes" id="UP000030748"/>
    </source>
</evidence>
<dbReference type="PANTHER" id="PTHR33735">
    <property type="entry name" value="EXPRESSED PROTEIN"/>
    <property type="match status" value="1"/>
</dbReference>
<reference evidence="2 3" key="1">
    <citation type="journal article" date="2013" name="Proc. Natl. Acad. Sci. U.S.A.">
        <title>Fine-scale variation in meiotic recombination in Mimulus inferred from population shotgun sequencing.</title>
        <authorList>
            <person name="Hellsten U."/>
            <person name="Wright K.M."/>
            <person name="Jenkins J."/>
            <person name="Shu S."/>
            <person name="Yuan Y."/>
            <person name="Wessler S.R."/>
            <person name="Schmutz J."/>
            <person name="Willis J.H."/>
            <person name="Rokhsar D.S."/>
        </authorList>
    </citation>
    <scope>NUCLEOTIDE SEQUENCE [LARGE SCALE GENOMIC DNA]</scope>
    <source>
        <strain evidence="3">cv. DUN x IM62</strain>
    </source>
</reference>
<evidence type="ECO:0000313" key="2">
    <source>
        <dbReference type="EMBL" id="EYU34576.1"/>
    </source>
</evidence>
<evidence type="ECO:0000256" key="1">
    <source>
        <dbReference type="SAM" id="Coils"/>
    </source>
</evidence>
<dbReference type="STRING" id="4155.A0A022R2Y2"/>
<proteinExistence type="predicted"/>
<dbReference type="AlphaFoldDB" id="A0A022R2Y2"/>
<gene>
    <name evidence="2" type="ORF">MIMGU_mgv1a013376mg</name>
</gene>